<dbReference type="GO" id="GO:0008270">
    <property type="term" value="F:zinc ion binding"/>
    <property type="evidence" value="ECO:0007669"/>
    <property type="project" value="UniProtKB-KW"/>
</dbReference>
<accession>A0ABD3XMA2</accession>
<dbReference type="InterPro" id="IPR013083">
    <property type="entry name" value="Znf_RING/FYVE/PHD"/>
</dbReference>
<keyword evidence="1" id="KW-0479">Metal-binding</keyword>
<proteinExistence type="predicted"/>
<reference evidence="4 5" key="1">
    <citation type="submission" date="2024-11" db="EMBL/GenBank/DDBJ databases">
        <title>Chromosome-level genome assembly of the freshwater bivalve Anodonta woodiana.</title>
        <authorList>
            <person name="Chen X."/>
        </authorList>
    </citation>
    <scope>NUCLEOTIDE SEQUENCE [LARGE SCALE GENOMIC DNA]</scope>
    <source>
        <strain evidence="4">MN2024</strain>
        <tissue evidence="4">Gills</tissue>
    </source>
</reference>
<organism evidence="4 5">
    <name type="scientific">Sinanodonta woodiana</name>
    <name type="common">Chinese pond mussel</name>
    <name type="synonym">Anodonta woodiana</name>
    <dbReference type="NCBI Taxonomy" id="1069815"/>
    <lineage>
        <taxon>Eukaryota</taxon>
        <taxon>Metazoa</taxon>
        <taxon>Spiralia</taxon>
        <taxon>Lophotrochozoa</taxon>
        <taxon>Mollusca</taxon>
        <taxon>Bivalvia</taxon>
        <taxon>Autobranchia</taxon>
        <taxon>Heteroconchia</taxon>
        <taxon>Palaeoheterodonta</taxon>
        <taxon>Unionida</taxon>
        <taxon>Unionoidea</taxon>
        <taxon>Unionidae</taxon>
        <taxon>Unioninae</taxon>
        <taxon>Sinanodonta</taxon>
    </lineage>
</organism>
<dbReference type="EMBL" id="JBJQND010000002">
    <property type="protein sequence ID" value="KAL3887331.1"/>
    <property type="molecule type" value="Genomic_DNA"/>
</dbReference>
<evidence type="ECO:0000313" key="4">
    <source>
        <dbReference type="EMBL" id="KAL3887331.1"/>
    </source>
</evidence>
<keyword evidence="5" id="KW-1185">Reference proteome</keyword>
<keyword evidence="3" id="KW-0862">Zinc</keyword>
<dbReference type="SUPFAM" id="SSF57903">
    <property type="entry name" value="FYVE/PHD zinc finger"/>
    <property type="match status" value="1"/>
</dbReference>
<comment type="caution">
    <text evidence="4">The sequence shown here is derived from an EMBL/GenBank/DDBJ whole genome shotgun (WGS) entry which is preliminary data.</text>
</comment>
<sequence length="91" mass="10452">MAYVRCIHCAREVRPRQHLIACDVCGFWQHRTCRTGISLLAYRDAVNNKGKIGFTCRPCREMNQIPVNTYVTDHDKEDSVNPPFLELSVSV</sequence>
<dbReference type="InterPro" id="IPR011011">
    <property type="entry name" value="Znf_FYVE_PHD"/>
</dbReference>
<dbReference type="Proteomes" id="UP001634394">
    <property type="component" value="Unassembled WGS sequence"/>
</dbReference>
<evidence type="ECO:0000256" key="3">
    <source>
        <dbReference type="ARBA" id="ARBA00022833"/>
    </source>
</evidence>
<keyword evidence="2" id="KW-0863">Zinc-finger</keyword>
<evidence type="ECO:0000313" key="5">
    <source>
        <dbReference type="Proteomes" id="UP001634394"/>
    </source>
</evidence>
<dbReference type="PROSITE" id="PS01359">
    <property type="entry name" value="ZF_PHD_1"/>
    <property type="match status" value="1"/>
</dbReference>
<dbReference type="Gene3D" id="3.30.40.10">
    <property type="entry name" value="Zinc/RING finger domain, C3HC4 (zinc finger)"/>
    <property type="match status" value="1"/>
</dbReference>
<name>A0ABD3XMA2_SINWO</name>
<dbReference type="InterPro" id="IPR019786">
    <property type="entry name" value="Zinc_finger_PHD-type_CS"/>
</dbReference>
<protein>
    <recommendedName>
        <fullName evidence="6">Zinc finger PHD-type domain-containing protein</fullName>
    </recommendedName>
</protein>
<gene>
    <name evidence="4" type="ORF">ACJMK2_027273</name>
</gene>
<evidence type="ECO:0000256" key="1">
    <source>
        <dbReference type="ARBA" id="ARBA00022723"/>
    </source>
</evidence>
<evidence type="ECO:0008006" key="6">
    <source>
        <dbReference type="Google" id="ProtNLM"/>
    </source>
</evidence>
<evidence type="ECO:0000256" key="2">
    <source>
        <dbReference type="ARBA" id="ARBA00022771"/>
    </source>
</evidence>
<dbReference type="AlphaFoldDB" id="A0ABD3XMA2"/>